<dbReference type="EMBL" id="JBHSEF010000026">
    <property type="protein sequence ID" value="MFC4355927.1"/>
    <property type="molecule type" value="Genomic_DNA"/>
</dbReference>
<sequence>MNVRSQSVYIKWSLLLLISTIAVYWLTPIYLGVFFAFTLTPIMQQRQHQRFPKMGLLLYGIGIGTVVALVTLLLYQSAEKFLPKVHVFIDYLLNHATFFFSSSSLQMMAEEMVTMETILASFTHSSSILMDFLLFLLIFFSASFQFYRQPDWYLTLVPFEKRYRYKQTIQRVQSMSALFFRNELILFAFTWSATALFAWLLHIPQPFFIGFLVALADLIPFIGISLFYIPFSLYGYLTDQWMIATITLIMFVFVVISRQLLEPLLWKQSIRIPTFLLLISLTSLVVILGVKGLLLLPLLFIALSELNIKNA</sequence>
<dbReference type="Proteomes" id="UP001595733">
    <property type="component" value="Unassembled WGS sequence"/>
</dbReference>
<keyword evidence="4 6" id="KW-1133">Transmembrane helix</keyword>
<feature type="transmembrane region" description="Helical" evidence="6">
    <location>
        <begin position="56"/>
        <end position="75"/>
    </location>
</feature>
<evidence type="ECO:0000256" key="1">
    <source>
        <dbReference type="ARBA" id="ARBA00004141"/>
    </source>
</evidence>
<gene>
    <name evidence="7" type="ORF">ACFO0S_12775</name>
</gene>
<evidence type="ECO:0000256" key="4">
    <source>
        <dbReference type="ARBA" id="ARBA00022989"/>
    </source>
</evidence>
<reference evidence="8" key="1">
    <citation type="journal article" date="2019" name="Int. J. Syst. Evol. Microbiol.">
        <title>The Global Catalogue of Microorganisms (GCM) 10K type strain sequencing project: providing services to taxonomists for standard genome sequencing and annotation.</title>
        <authorList>
            <consortium name="The Broad Institute Genomics Platform"/>
            <consortium name="The Broad Institute Genome Sequencing Center for Infectious Disease"/>
            <person name="Wu L."/>
            <person name="Ma J."/>
        </authorList>
    </citation>
    <scope>NUCLEOTIDE SEQUENCE [LARGE SCALE GENOMIC DNA]</scope>
    <source>
        <strain evidence="8">CCUG 50353</strain>
    </source>
</reference>
<keyword evidence="3 6" id="KW-0812">Transmembrane</keyword>
<evidence type="ECO:0000256" key="2">
    <source>
        <dbReference type="ARBA" id="ARBA00009773"/>
    </source>
</evidence>
<dbReference type="InterPro" id="IPR002549">
    <property type="entry name" value="AI-2E-like"/>
</dbReference>
<comment type="subcellular location">
    <subcellularLocation>
        <location evidence="1">Membrane</location>
        <topology evidence="1">Multi-pass membrane protein</topology>
    </subcellularLocation>
</comment>
<protein>
    <submittedName>
        <fullName evidence="7">AI-2E family transporter</fullName>
    </submittedName>
</protein>
<comment type="caution">
    <text evidence="7">The sequence shown here is derived from an EMBL/GenBank/DDBJ whole genome shotgun (WGS) entry which is preliminary data.</text>
</comment>
<feature type="transmembrane region" description="Helical" evidence="6">
    <location>
        <begin position="12"/>
        <end position="35"/>
    </location>
</feature>
<feature type="transmembrane region" description="Helical" evidence="6">
    <location>
        <begin position="128"/>
        <end position="147"/>
    </location>
</feature>
<proteinExistence type="inferred from homology"/>
<organism evidence="7 8">
    <name type="scientific">Chryseomicrobium palamuruense</name>
    <dbReference type="NCBI Taxonomy" id="682973"/>
    <lineage>
        <taxon>Bacteria</taxon>
        <taxon>Bacillati</taxon>
        <taxon>Bacillota</taxon>
        <taxon>Bacilli</taxon>
        <taxon>Bacillales</taxon>
        <taxon>Caryophanaceae</taxon>
        <taxon>Chryseomicrobium</taxon>
    </lineage>
</organism>
<evidence type="ECO:0000256" key="3">
    <source>
        <dbReference type="ARBA" id="ARBA00022692"/>
    </source>
</evidence>
<name>A0ABV8UX60_9BACL</name>
<keyword evidence="8" id="KW-1185">Reference proteome</keyword>
<keyword evidence="5 6" id="KW-0472">Membrane</keyword>
<feature type="transmembrane region" description="Helical" evidence="6">
    <location>
        <begin position="184"/>
        <end position="201"/>
    </location>
</feature>
<feature type="transmembrane region" description="Helical" evidence="6">
    <location>
        <begin position="241"/>
        <end position="261"/>
    </location>
</feature>
<evidence type="ECO:0000256" key="5">
    <source>
        <dbReference type="ARBA" id="ARBA00023136"/>
    </source>
</evidence>
<feature type="transmembrane region" description="Helical" evidence="6">
    <location>
        <begin position="208"/>
        <end position="229"/>
    </location>
</feature>
<dbReference type="Pfam" id="PF01594">
    <property type="entry name" value="AI-2E_transport"/>
    <property type="match status" value="1"/>
</dbReference>
<comment type="similarity">
    <text evidence="2">Belongs to the autoinducer-2 exporter (AI-2E) (TC 2.A.86) family.</text>
</comment>
<evidence type="ECO:0000313" key="8">
    <source>
        <dbReference type="Proteomes" id="UP001595733"/>
    </source>
</evidence>
<feature type="transmembrane region" description="Helical" evidence="6">
    <location>
        <begin position="273"/>
        <end position="303"/>
    </location>
</feature>
<accession>A0ABV8UX60</accession>
<evidence type="ECO:0000313" key="7">
    <source>
        <dbReference type="EMBL" id="MFC4355927.1"/>
    </source>
</evidence>
<dbReference type="RefSeq" id="WP_378142488.1">
    <property type="nucleotide sequence ID" value="NZ_JBHSEF010000026.1"/>
</dbReference>
<evidence type="ECO:0000256" key="6">
    <source>
        <dbReference type="SAM" id="Phobius"/>
    </source>
</evidence>